<evidence type="ECO:0000256" key="3">
    <source>
        <dbReference type="ARBA" id="ARBA00022723"/>
    </source>
</evidence>
<reference evidence="10 11" key="1">
    <citation type="submission" date="2019-08" db="EMBL/GenBank/DDBJ databases">
        <title>Sphingorhabdus soil sp. nov., isolated from arctic soil.</title>
        <authorList>
            <person name="Liu Y."/>
        </authorList>
    </citation>
    <scope>NUCLEOTIDE SEQUENCE [LARGE SCALE GENOMIC DNA]</scope>
    <source>
        <strain evidence="10 11">D-2Q-5-6</strain>
    </source>
</reference>
<sequence>MNDATPGWRQTTKTIAVTAVVTSALWIVAGAYLYVNSGGDFGVAGSHGDAVAPTEAAAPAAARARPAPSNREPVYPSPSGRLTIPVAGVRPGDLVDTFTQARAGGERVHDAIDIMAADGTPVVAAAPGTVEKLYFSEGGGGITAYIRSPDRRWMYYYAHLEAYDPNLKEGDSISRGAPIGLVGHSGNASAEGPHLHFAINRMEQGEDWWAGTPVNPYPLLTR</sequence>
<keyword evidence="8" id="KW-1133">Transmembrane helix</keyword>
<protein>
    <submittedName>
        <fullName evidence="10">M23 family metallopeptidase</fullName>
    </submittedName>
</protein>
<feature type="compositionally biased region" description="Low complexity" evidence="7">
    <location>
        <begin position="56"/>
        <end position="68"/>
    </location>
</feature>
<keyword evidence="2" id="KW-0645">Protease</keyword>
<dbReference type="SUPFAM" id="SSF51261">
    <property type="entry name" value="Duplicated hybrid motif"/>
    <property type="match status" value="1"/>
</dbReference>
<keyword evidence="3" id="KW-0479">Metal-binding</keyword>
<dbReference type="AlphaFoldDB" id="A0A5C6U8V7"/>
<evidence type="ECO:0000313" key="10">
    <source>
        <dbReference type="EMBL" id="TXC69224.1"/>
    </source>
</evidence>
<evidence type="ECO:0000256" key="4">
    <source>
        <dbReference type="ARBA" id="ARBA00022801"/>
    </source>
</evidence>
<keyword evidence="11" id="KW-1185">Reference proteome</keyword>
<keyword evidence="8" id="KW-0472">Membrane</keyword>
<dbReference type="OrthoDB" id="9800107at2"/>
<dbReference type="Proteomes" id="UP000321129">
    <property type="component" value="Unassembled WGS sequence"/>
</dbReference>
<evidence type="ECO:0000313" key="11">
    <source>
        <dbReference type="Proteomes" id="UP000321129"/>
    </source>
</evidence>
<dbReference type="EMBL" id="VOPY01000002">
    <property type="protein sequence ID" value="TXC69224.1"/>
    <property type="molecule type" value="Genomic_DNA"/>
</dbReference>
<keyword evidence="5" id="KW-0862">Zinc</keyword>
<dbReference type="InterPro" id="IPR016047">
    <property type="entry name" value="M23ase_b-sheet_dom"/>
</dbReference>
<evidence type="ECO:0000259" key="9">
    <source>
        <dbReference type="Pfam" id="PF01551"/>
    </source>
</evidence>
<dbReference type="Pfam" id="PF01551">
    <property type="entry name" value="Peptidase_M23"/>
    <property type="match status" value="1"/>
</dbReference>
<evidence type="ECO:0000256" key="2">
    <source>
        <dbReference type="ARBA" id="ARBA00022670"/>
    </source>
</evidence>
<gene>
    <name evidence="10" type="ORF">FSZ31_09925</name>
</gene>
<keyword evidence="4" id="KW-0378">Hydrolase</keyword>
<feature type="transmembrane region" description="Helical" evidence="8">
    <location>
        <begin position="15"/>
        <end position="35"/>
    </location>
</feature>
<organism evidence="10 11">
    <name type="scientific">Flavisphingopyxis soli</name>
    <dbReference type="NCBI Taxonomy" id="2601267"/>
    <lineage>
        <taxon>Bacteria</taxon>
        <taxon>Pseudomonadati</taxon>
        <taxon>Pseudomonadota</taxon>
        <taxon>Alphaproteobacteria</taxon>
        <taxon>Sphingomonadales</taxon>
        <taxon>Sphingopyxidaceae</taxon>
        <taxon>Flavisphingopyxis</taxon>
    </lineage>
</organism>
<evidence type="ECO:0000256" key="5">
    <source>
        <dbReference type="ARBA" id="ARBA00022833"/>
    </source>
</evidence>
<dbReference type="InterPro" id="IPR050570">
    <property type="entry name" value="Cell_wall_metabolism_enzyme"/>
</dbReference>
<name>A0A5C6U8V7_9SPHN</name>
<feature type="region of interest" description="Disordered" evidence="7">
    <location>
        <begin position="56"/>
        <end position="80"/>
    </location>
</feature>
<evidence type="ECO:0000256" key="1">
    <source>
        <dbReference type="ARBA" id="ARBA00001947"/>
    </source>
</evidence>
<evidence type="ECO:0000256" key="7">
    <source>
        <dbReference type="SAM" id="MobiDB-lite"/>
    </source>
</evidence>
<keyword evidence="6" id="KW-0482">Metalloprotease</keyword>
<evidence type="ECO:0000256" key="8">
    <source>
        <dbReference type="SAM" id="Phobius"/>
    </source>
</evidence>
<dbReference type="GO" id="GO:0046872">
    <property type="term" value="F:metal ion binding"/>
    <property type="evidence" value="ECO:0007669"/>
    <property type="project" value="UniProtKB-KW"/>
</dbReference>
<dbReference type="PANTHER" id="PTHR21666:SF288">
    <property type="entry name" value="CELL DIVISION PROTEIN YTFB"/>
    <property type="match status" value="1"/>
</dbReference>
<dbReference type="GO" id="GO:0004222">
    <property type="term" value="F:metalloendopeptidase activity"/>
    <property type="evidence" value="ECO:0007669"/>
    <property type="project" value="TreeGrafter"/>
</dbReference>
<keyword evidence="8" id="KW-0812">Transmembrane</keyword>
<dbReference type="GO" id="GO:0006508">
    <property type="term" value="P:proteolysis"/>
    <property type="evidence" value="ECO:0007669"/>
    <property type="project" value="UniProtKB-KW"/>
</dbReference>
<comment type="caution">
    <text evidence="10">The sequence shown here is derived from an EMBL/GenBank/DDBJ whole genome shotgun (WGS) entry which is preliminary data.</text>
</comment>
<dbReference type="InterPro" id="IPR011055">
    <property type="entry name" value="Dup_hybrid_motif"/>
</dbReference>
<dbReference type="Gene3D" id="2.70.70.10">
    <property type="entry name" value="Glucose Permease (Domain IIA)"/>
    <property type="match status" value="1"/>
</dbReference>
<comment type="cofactor">
    <cofactor evidence="1">
        <name>Zn(2+)</name>
        <dbReference type="ChEBI" id="CHEBI:29105"/>
    </cofactor>
</comment>
<evidence type="ECO:0000256" key="6">
    <source>
        <dbReference type="ARBA" id="ARBA00023049"/>
    </source>
</evidence>
<proteinExistence type="predicted"/>
<dbReference type="PANTHER" id="PTHR21666">
    <property type="entry name" value="PEPTIDASE-RELATED"/>
    <property type="match status" value="1"/>
</dbReference>
<accession>A0A5C6U8V7</accession>
<feature type="domain" description="M23ase beta-sheet core" evidence="9">
    <location>
        <begin position="108"/>
        <end position="204"/>
    </location>
</feature>
<dbReference type="RefSeq" id="WP_147123178.1">
    <property type="nucleotide sequence ID" value="NZ_VOPY01000002.1"/>
</dbReference>
<dbReference type="CDD" id="cd12797">
    <property type="entry name" value="M23_peptidase"/>
    <property type="match status" value="1"/>
</dbReference>